<comment type="similarity">
    <text evidence="2 14 15">Belongs to the TonB-dependent receptor family.</text>
</comment>
<feature type="domain" description="TonB-dependent receptor-like beta-barrel" evidence="17">
    <location>
        <begin position="277"/>
        <end position="771"/>
    </location>
</feature>
<dbReference type="InterPro" id="IPR012910">
    <property type="entry name" value="Plug_dom"/>
</dbReference>
<dbReference type="GO" id="GO:0038023">
    <property type="term" value="F:signaling receptor activity"/>
    <property type="evidence" value="ECO:0007669"/>
    <property type="project" value="InterPro"/>
</dbReference>
<reference evidence="20" key="1">
    <citation type="journal article" date="2011" name="J. Bacteriol.">
        <title>Genome sequences of eight morphologically diverse alphaproteobacteria.</title>
        <authorList>
            <consortium name="US DOE Joint Genome Institute"/>
            <person name="Brown P.J."/>
            <person name="Kysela D.T."/>
            <person name="Buechlein A."/>
            <person name="Hemmerich C."/>
            <person name="Brun Y.V."/>
        </authorList>
    </citation>
    <scope>NUCLEOTIDE SEQUENCE [LARGE SCALE GENOMIC DNA]</scope>
    <source>
        <strain evidence="20">ATCC 15264 / DSM 4735 / LMG 14903 / NBRC 16000 / CB 81</strain>
    </source>
</reference>
<proteinExistence type="inferred from homology"/>
<dbReference type="FunCoup" id="D9QNT6">
    <property type="interactions" value="95"/>
</dbReference>
<dbReference type="GO" id="GO:0009279">
    <property type="term" value="C:cell outer membrane"/>
    <property type="evidence" value="ECO:0007669"/>
    <property type="project" value="UniProtKB-SubCell"/>
</dbReference>
<dbReference type="PANTHER" id="PTHR32552:SF89">
    <property type="entry name" value="CATECHOLATE SIDEROPHORE RECEPTOR FIU"/>
    <property type="match status" value="1"/>
</dbReference>
<keyword evidence="13 14" id="KW-0998">Cell outer membrane</keyword>
<evidence type="ECO:0000256" key="2">
    <source>
        <dbReference type="ARBA" id="ARBA00009810"/>
    </source>
</evidence>
<keyword evidence="9" id="KW-0406">Ion transport</keyword>
<evidence type="ECO:0000256" key="16">
    <source>
        <dbReference type="SAM" id="SignalP"/>
    </source>
</evidence>
<keyword evidence="4 14" id="KW-1134">Transmembrane beta strand</keyword>
<dbReference type="BioCyc" id="BSUB633149:G1GM8-1056-MONOMER"/>
<dbReference type="GO" id="GO:0015891">
    <property type="term" value="P:siderophore transport"/>
    <property type="evidence" value="ECO:0007669"/>
    <property type="project" value="InterPro"/>
</dbReference>
<dbReference type="GO" id="GO:0015344">
    <property type="term" value="F:siderophore uptake transmembrane transporter activity"/>
    <property type="evidence" value="ECO:0007669"/>
    <property type="project" value="TreeGrafter"/>
</dbReference>
<evidence type="ECO:0000256" key="9">
    <source>
        <dbReference type="ARBA" id="ARBA00023065"/>
    </source>
</evidence>
<feature type="chain" id="PRO_5003127146" evidence="16">
    <location>
        <begin position="49"/>
        <end position="803"/>
    </location>
</feature>
<evidence type="ECO:0000256" key="10">
    <source>
        <dbReference type="ARBA" id="ARBA00023077"/>
    </source>
</evidence>
<sequence>MPCRSDIASQSQFKHRIAQVSQSQASVLRALLSASTAAGMLCATPVLAADPDTGLDPNDPAAQTTLSTVDVNGRRHRPEPRSPEFVADLVDTPRAVTVIPQRVIEQTGATSLQDLLRTSPGITFGAGEGGQPLADRPFIRGQASGNNVFLDGIRDTGGQQREVFALEQVEVIKGPDSVYSGRGSGGGSINLSSKTPRLEPFTTVSLGAGTDAYLRGTVDWNAPLGDTAALRINLMGNRGDVAGREAVDYDKWGALISLAAGLGTDTHATASYYHLTSDQMPDYGIPLFTKIGVRTTESGVLDVPRDAFYGLTARDYLTNTVDAFTFDITHRFSDAAILKSVSRFSETLNDYIVTNPGDGGYVGRAADGTYWMKRGTKTRWNPVTTWANVTDLSGVFATGGLRHSYDVALELTREVNRNASYSTYTTGGAACPTGLTTVSGSYPTAAGALGAGDCTRVYAPTPDDAWTGVINRGPTSRSTTETIGVSAFDSISLTDRLILNLGVRWDQYAVDGTTVNATQAAGVWTINPQVPAAGSTLAPGIVEVPRREWTFTNYQAGLVFKPTRNTSVYASYATASTPPTISAGDQNTAGGTGTGNLANVVLDPEETTNYEIGAKATFFREQLILSAAAFRLERQNAAILIEPNVFAQVGEARVQGIELGASGNVTDKWQVFGGYTWMESELVRGAYTGVNQGDPLANTPEHSFSLFTTYQVIPALSVGGGVYYVSTSFGGNQGGAGGGTNRIYAPEYTRVDLFASYDINPRTSLQLNVQNAGDEAYIIRTNGVHHADVAPARSATLALNLRF</sequence>
<protein>
    <submittedName>
        <fullName evidence="19">TonB-dependent siderophore receptor</fullName>
    </submittedName>
</protein>
<dbReference type="Proteomes" id="UP000002696">
    <property type="component" value="Chromosome"/>
</dbReference>
<dbReference type="HOGENOM" id="CLU_008287_9_1_5"/>
<dbReference type="InterPro" id="IPR000531">
    <property type="entry name" value="Beta-barrel_TonB"/>
</dbReference>
<gene>
    <name evidence="19" type="ordered locus">Bresu_1057</name>
</gene>
<dbReference type="PANTHER" id="PTHR32552">
    <property type="entry name" value="FERRICHROME IRON RECEPTOR-RELATED"/>
    <property type="match status" value="1"/>
</dbReference>
<evidence type="ECO:0000259" key="18">
    <source>
        <dbReference type="Pfam" id="PF07715"/>
    </source>
</evidence>
<dbReference type="CDD" id="cd01347">
    <property type="entry name" value="ligand_gated_channel"/>
    <property type="match status" value="1"/>
</dbReference>
<dbReference type="InterPro" id="IPR010105">
    <property type="entry name" value="TonB_sidphr_rcpt"/>
</dbReference>
<evidence type="ECO:0000256" key="13">
    <source>
        <dbReference type="ARBA" id="ARBA00023237"/>
    </source>
</evidence>
<keyword evidence="3 14" id="KW-0813">Transport</keyword>
<evidence type="ECO:0000256" key="7">
    <source>
        <dbReference type="ARBA" id="ARBA00022729"/>
    </source>
</evidence>
<accession>D9QNT6</accession>
<dbReference type="Pfam" id="PF07715">
    <property type="entry name" value="Plug"/>
    <property type="match status" value="1"/>
</dbReference>
<evidence type="ECO:0000256" key="5">
    <source>
        <dbReference type="ARBA" id="ARBA00022496"/>
    </source>
</evidence>
<evidence type="ECO:0000256" key="11">
    <source>
        <dbReference type="ARBA" id="ARBA00023136"/>
    </source>
</evidence>
<dbReference type="InterPro" id="IPR039426">
    <property type="entry name" value="TonB-dep_rcpt-like"/>
</dbReference>
<keyword evidence="10 15" id="KW-0798">TonB box</keyword>
<name>D9QNT6_BRESC</name>
<keyword evidence="20" id="KW-1185">Reference proteome</keyword>
<evidence type="ECO:0000256" key="6">
    <source>
        <dbReference type="ARBA" id="ARBA00022692"/>
    </source>
</evidence>
<feature type="signal peptide" evidence="16">
    <location>
        <begin position="1"/>
        <end position="48"/>
    </location>
</feature>
<keyword evidence="7 16" id="KW-0732">Signal</keyword>
<dbReference type="InterPro" id="IPR037066">
    <property type="entry name" value="Plug_dom_sf"/>
</dbReference>
<comment type="subcellular location">
    <subcellularLocation>
        <location evidence="1 14">Cell outer membrane</location>
        <topology evidence="1 14">Multi-pass membrane protein</topology>
    </subcellularLocation>
</comment>
<keyword evidence="8" id="KW-0408">Iron</keyword>
<evidence type="ECO:0000256" key="14">
    <source>
        <dbReference type="PROSITE-ProRule" id="PRU01360"/>
    </source>
</evidence>
<dbReference type="STRING" id="633149.Bresu_1057"/>
<evidence type="ECO:0000256" key="15">
    <source>
        <dbReference type="RuleBase" id="RU003357"/>
    </source>
</evidence>
<evidence type="ECO:0000313" key="20">
    <source>
        <dbReference type="Proteomes" id="UP000002696"/>
    </source>
</evidence>
<dbReference type="Pfam" id="PF00593">
    <property type="entry name" value="TonB_dep_Rec_b-barrel"/>
    <property type="match status" value="1"/>
</dbReference>
<dbReference type="KEGG" id="bsb:Bresu_1057"/>
<dbReference type="EMBL" id="CP002102">
    <property type="protein sequence ID" value="ADL00369.1"/>
    <property type="molecule type" value="Genomic_DNA"/>
</dbReference>
<dbReference type="InterPro" id="IPR036942">
    <property type="entry name" value="Beta-barrel_TonB_sf"/>
</dbReference>
<organism evidence="19 20">
    <name type="scientific">Brevundimonas subvibrioides (strain ATCC 15264 / DSM 4735 / LMG 14903 / NBRC 16000 / CB 81)</name>
    <name type="common">Caulobacter subvibrioides</name>
    <dbReference type="NCBI Taxonomy" id="633149"/>
    <lineage>
        <taxon>Bacteria</taxon>
        <taxon>Pseudomonadati</taxon>
        <taxon>Pseudomonadota</taxon>
        <taxon>Alphaproteobacteria</taxon>
        <taxon>Caulobacterales</taxon>
        <taxon>Caulobacteraceae</taxon>
        <taxon>Brevundimonas</taxon>
    </lineage>
</organism>
<evidence type="ECO:0000256" key="8">
    <source>
        <dbReference type="ARBA" id="ARBA00023004"/>
    </source>
</evidence>
<keyword evidence="12 19" id="KW-0675">Receptor</keyword>
<feature type="domain" description="TonB-dependent receptor plug" evidence="18">
    <location>
        <begin position="89"/>
        <end position="187"/>
    </location>
</feature>
<evidence type="ECO:0000259" key="17">
    <source>
        <dbReference type="Pfam" id="PF00593"/>
    </source>
</evidence>
<keyword evidence="11 14" id="KW-0472">Membrane</keyword>
<evidence type="ECO:0000256" key="4">
    <source>
        <dbReference type="ARBA" id="ARBA00022452"/>
    </source>
</evidence>
<dbReference type="eggNOG" id="COG4774">
    <property type="taxonomic scope" value="Bacteria"/>
</dbReference>
<evidence type="ECO:0000256" key="12">
    <source>
        <dbReference type="ARBA" id="ARBA00023170"/>
    </source>
</evidence>
<evidence type="ECO:0000313" key="19">
    <source>
        <dbReference type="EMBL" id="ADL00369.1"/>
    </source>
</evidence>
<dbReference type="SUPFAM" id="SSF56935">
    <property type="entry name" value="Porins"/>
    <property type="match status" value="1"/>
</dbReference>
<keyword evidence="6 14" id="KW-0812">Transmembrane</keyword>
<dbReference type="Gene3D" id="2.170.130.10">
    <property type="entry name" value="TonB-dependent receptor, plug domain"/>
    <property type="match status" value="1"/>
</dbReference>
<dbReference type="InParanoid" id="D9QNT6"/>
<dbReference type="Gene3D" id="2.40.170.20">
    <property type="entry name" value="TonB-dependent receptor, beta-barrel domain"/>
    <property type="match status" value="1"/>
</dbReference>
<dbReference type="NCBIfam" id="TIGR01783">
    <property type="entry name" value="TonB-siderophor"/>
    <property type="match status" value="1"/>
</dbReference>
<dbReference type="PROSITE" id="PS52016">
    <property type="entry name" value="TONB_DEPENDENT_REC_3"/>
    <property type="match status" value="1"/>
</dbReference>
<dbReference type="AlphaFoldDB" id="D9QNT6"/>
<evidence type="ECO:0000256" key="3">
    <source>
        <dbReference type="ARBA" id="ARBA00022448"/>
    </source>
</evidence>
<evidence type="ECO:0000256" key="1">
    <source>
        <dbReference type="ARBA" id="ARBA00004571"/>
    </source>
</evidence>
<keyword evidence="5" id="KW-0410">Iron transport</keyword>